<gene>
    <name evidence="3" type="ORF">ST47_g5218</name>
</gene>
<dbReference type="OrthoDB" id="5396681at2759"/>
<evidence type="ECO:0000256" key="1">
    <source>
        <dbReference type="SAM" id="MobiDB-lite"/>
    </source>
</evidence>
<feature type="domain" description="CorA-like transporter" evidence="2">
    <location>
        <begin position="247"/>
        <end position="353"/>
    </location>
</feature>
<dbReference type="STRING" id="5454.A0A163EBP7"/>
<protein>
    <recommendedName>
        <fullName evidence="2">CorA-like transporter domain-containing protein</fullName>
    </recommendedName>
</protein>
<name>A0A163EBP7_DIDRA</name>
<dbReference type="Pfam" id="PF26616">
    <property type="entry name" value="CorA-like"/>
    <property type="match status" value="1"/>
</dbReference>
<reference evidence="3 4" key="1">
    <citation type="journal article" date="2016" name="Sci. Rep.">
        <title>Draft genome sequencing and secretome analysis of fungal phytopathogen Ascochyta rabiei provides insight into the necrotrophic effector repertoire.</title>
        <authorList>
            <person name="Verma S."/>
            <person name="Gazara R.K."/>
            <person name="Nizam S."/>
            <person name="Parween S."/>
            <person name="Chattopadhyay D."/>
            <person name="Verma P.K."/>
        </authorList>
    </citation>
    <scope>NUCLEOTIDE SEQUENCE [LARGE SCALE GENOMIC DNA]</scope>
    <source>
        <strain evidence="3 4">ArDII</strain>
    </source>
</reference>
<feature type="region of interest" description="Disordered" evidence="1">
    <location>
        <begin position="74"/>
        <end position="151"/>
    </location>
</feature>
<evidence type="ECO:0000313" key="4">
    <source>
        <dbReference type="Proteomes" id="UP000076837"/>
    </source>
</evidence>
<dbReference type="Proteomes" id="UP000076837">
    <property type="component" value="Unassembled WGS sequence"/>
</dbReference>
<accession>A0A163EBP7</accession>
<proteinExistence type="predicted"/>
<dbReference type="EMBL" id="JYNV01000191">
    <property type="protein sequence ID" value="KZM23619.1"/>
    <property type="molecule type" value="Genomic_DNA"/>
</dbReference>
<feature type="compositionally biased region" description="Low complexity" evidence="1">
    <location>
        <begin position="124"/>
        <end position="137"/>
    </location>
</feature>
<dbReference type="AlphaFoldDB" id="A0A163EBP7"/>
<comment type="caution">
    <text evidence="3">The sequence shown here is derived from an EMBL/GenBank/DDBJ whole genome shotgun (WGS) entry which is preliminary data.</text>
</comment>
<dbReference type="InterPro" id="IPR058257">
    <property type="entry name" value="CorA-like_dom"/>
</dbReference>
<keyword evidence="4" id="KW-1185">Reference proteome</keyword>
<organism evidence="3 4">
    <name type="scientific">Didymella rabiei</name>
    <name type="common">Chickpea ascochyta blight fungus</name>
    <name type="synonym">Mycosphaerella rabiei</name>
    <dbReference type="NCBI Taxonomy" id="5454"/>
    <lineage>
        <taxon>Eukaryota</taxon>
        <taxon>Fungi</taxon>
        <taxon>Dikarya</taxon>
        <taxon>Ascomycota</taxon>
        <taxon>Pezizomycotina</taxon>
        <taxon>Dothideomycetes</taxon>
        <taxon>Pleosporomycetidae</taxon>
        <taxon>Pleosporales</taxon>
        <taxon>Pleosporineae</taxon>
        <taxon>Didymellaceae</taxon>
        <taxon>Ascochyta</taxon>
    </lineage>
</organism>
<evidence type="ECO:0000259" key="2">
    <source>
        <dbReference type="Pfam" id="PF26616"/>
    </source>
</evidence>
<sequence length="490" mass="56226">MEATEYFKRTLFYDRSPAANEYYERSAERIFEKNSSKTQIDVHVQFCNDDSQCKGNNKDEPSGNLKHTGVFENHREKEHRNGQRLPLQTGPDVQHAADGGGHSISYEKDSPSGGHRTSDEDDSWSLSSQTSSTALPSGMDQRQADSGPPLYPGLPKLAFTDIKPSEIESFVERTKLDFRVFYLRQRHSYSRLQITKEEFERLLASCHVFPRFSEYVIGFGIKTSELEVGPPPLKFRPICTSYGNQYRGFECAYILRYVERTNRPGERKPWSLRQFAVYHRFKPSLQSRCSTWILVGASERTVTRLDQYARSVDDLIDANPIELHAIFLDTVITSWRPYLSYLTQLVSEQSSKASGVSIRIEKEEEESFVSINVEDHQQLKQIEDYVADLILCLDSTSDTLTTLREMYEQHCEHQQNTIRRFQNRTGSAHTDAVAVALTEKAKEITYTRRKAESLLSKVQNTRTLISSLLERQSGCNIDQQIAALQQLEQQ</sequence>
<evidence type="ECO:0000313" key="3">
    <source>
        <dbReference type="EMBL" id="KZM23619.1"/>
    </source>
</evidence>